<sequence>MSTAGSRAVRSAWARTPGAAAVTYEDMQIGEKESMLTWSDGRGEHERCVDVARGPHLCGNCCESEREEAACTVQSPTLFLPSRRRCLPPSSIALSGLCTSLALYHPHICLVSGYVSAKPPNLLTCGGCSLPRRVKDGKEVSKVCNNTLACSDITESTIPAHQRHATSAKSIHDSTYDIERVFFVLDALYYGNKAPAPSTASPIYDAFLACNALLRPHRTDPDVREPRNSYQLKSRPVSHHEDQDDMLGAPPSRCVRAIRNAASPMVRLAGIVDAHEERRHAFKMRSTSRDCGAARISMRCRGIAGCMGNKVDSRSAHTDSHAAASCTVLLIC</sequence>
<protein>
    <submittedName>
        <fullName evidence="2">Uncharacterized protein</fullName>
    </submittedName>
</protein>
<feature type="region of interest" description="Disordered" evidence="1">
    <location>
        <begin position="218"/>
        <end position="249"/>
    </location>
</feature>
<proteinExistence type="predicted"/>
<evidence type="ECO:0000256" key="1">
    <source>
        <dbReference type="SAM" id="MobiDB-lite"/>
    </source>
</evidence>
<feature type="compositionally biased region" description="Basic and acidic residues" evidence="1">
    <location>
        <begin position="218"/>
        <end position="227"/>
    </location>
</feature>
<comment type="caution">
    <text evidence="2">The sequence shown here is derived from an EMBL/GenBank/DDBJ whole genome shotgun (WGS) entry which is preliminary data.</text>
</comment>
<reference evidence="2" key="1">
    <citation type="submission" date="2023-03" db="EMBL/GenBank/DDBJ databases">
        <title>Massive genome expansion in bonnet fungi (Mycena s.s.) driven by repeated elements and novel gene families across ecological guilds.</title>
        <authorList>
            <consortium name="Lawrence Berkeley National Laboratory"/>
            <person name="Harder C.B."/>
            <person name="Miyauchi S."/>
            <person name="Viragh M."/>
            <person name="Kuo A."/>
            <person name="Thoen E."/>
            <person name="Andreopoulos B."/>
            <person name="Lu D."/>
            <person name="Skrede I."/>
            <person name="Drula E."/>
            <person name="Henrissat B."/>
            <person name="Morin E."/>
            <person name="Kohler A."/>
            <person name="Barry K."/>
            <person name="LaButti K."/>
            <person name="Morin E."/>
            <person name="Salamov A."/>
            <person name="Lipzen A."/>
            <person name="Mereny Z."/>
            <person name="Hegedus B."/>
            <person name="Baldrian P."/>
            <person name="Stursova M."/>
            <person name="Weitz H."/>
            <person name="Taylor A."/>
            <person name="Grigoriev I.V."/>
            <person name="Nagy L.G."/>
            <person name="Martin F."/>
            <person name="Kauserud H."/>
        </authorList>
    </citation>
    <scope>NUCLEOTIDE SEQUENCE</scope>
    <source>
        <strain evidence="2">9144</strain>
    </source>
</reference>
<dbReference type="Proteomes" id="UP001219525">
    <property type="component" value="Unassembled WGS sequence"/>
</dbReference>
<gene>
    <name evidence="2" type="ORF">GGX14DRAFT_558153</name>
</gene>
<evidence type="ECO:0000313" key="2">
    <source>
        <dbReference type="EMBL" id="KAJ7223584.1"/>
    </source>
</evidence>
<evidence type="ECO:0000313" key="3">
    <source>
        <dbReference type="Proteomes" id="UP001219525"/>
    </source>
</evidence>
<accession>A0AAD6YME1</accession>
<name>A0AAD6YME1_9AGAR</name>
<organism evidence="2 3">
    <name type="scientific">Mycena pura</name>
    <dbReference type="NCBI Taxonomy" id="153505"/>
    <lineage>
        <taxon>Eukaryota</taxon>
        <taxon>Fungi</taxon>
        <taxon>Dikarya</taxon>
        <taxon>Basidiomycota</taxon>
        <taxon>Agaricomycotina</taxon>
        <taxon>Agaricomycetes</taxon>
        <taxon>Agaricomycetidae</taxon>
        <taxon>Agaricales</taxon>
        <taxon>Marasmiineae</taxon>
        <taxon>Mycenaceae</taxon>
        <taxon>Mycena</taxon>
    </lineage>
</organism>
<dbReference type="EMBL" id="JARJCW010000006">
    <property type="protein sequence ID" value="KAJ7223584.1"/>
    <property type="molecule type" value="Genomic_DNA"/>
</dbReference>
<dbReference type="AlphaFoldDB" id="A0AAD6YME1"/>
<keyword evidence="3" id="KW-1185">Reference proteome</keyword>